<evidence type="ECO:0000259" key="8">
    <source>
        <dbReference type="Pfam" id="PF25183"/>
    </source>
</evidence>
<evidence type="ECO:0000256" key="2">
    <source>
        <dbReference type="ARBA" id="ARBA00022448"/>
    </source>
</evidence>
<feature type="domain" description="TonB-dependent transporter Oar-like beta-barrel" evidence="8">
    <location>
        <begin position="232"/>
        <end position="1077"/>
    </location>
</feature>
<keyword evidence="2" id="KW-0813">Transport</keyword>
<evidence type="ECO:0000256" key="6">
    <source>
        <dbReference type="ARBA" id="ARBA00023237"/>
    </source>
</evidence>
<keyword evidence="5" id="KW-0472">Membrane</keyword>
<dbReference type="Pfam" id="PF13620">
    <property type="entry name" value="CarboxypepD_reg"/>
    <property type="match status" value="1"/>
</dbReference>
<keyword evidence="4" id="KW-0812">Transmembrane</keyword>
<dbReference type="InterPro" id="IPR036942">
    <property type="entry name" value="Beta-barrel_TonB_sf"/>
</dbReference>
<dbReference type="Gene3D" id="2.60.40.1120">
    <property type="entry name" value="Carboxypeptidase-like, regulatory domain"/>
    <property type="match status" value="1"/>
</dbReference>
<dbReference type="GO" id="GO:0044718">
    <property type="term" value="P:siderophore transmembrane transport"/>
    <property type="evidence" value="ECO:0007669"/>
    <property type="project" value="TreeGrafter"/>
</dbReference>
<accession>A0A7S7NYS2</accession>
<dbReference type="InterPro" id="IPR057601">
    <property type="entry name" value="Oar-like_b-barrel"/>
</dbReference>
<dbReference type="KEGG" id="pfer:IRI77_36300"/>
<dbReference type="SUPFAM" id="SSF56935">
    <property type="entry name" value="Porins"/>
    <property type="match status" value="1"/>
</dbReference>
<name>A0A7S7NYS2_PALFE</name>
<dbReference type="PANTHER" id="PTHR30069">
    <property type="entry name" value="TONB-DEPENDENT OUTER MEMBRANE RECEPTOR"/>
    <property type="match status" value="1"/>
</dbReference>
<evidence type="ECO:0000256" key="4">
    <source>
        <dbReference type="ARBA" id="ARBA00022692"/>
    </source>
</evidence>
<dbReference type="InterPro" id="IPR012910">
    <property type="entry name" value="Plug_dom"/>
</dbReference>
<keyword evidence="9" id="KW-0645">Protease</keyword>
<reference evidence="9 10" key="1">
    <citation type="submission" date="2020-10" db="EMBL/GenBank/DDBJ databases">
        <title>Complete genome sequence of Paludibaculum fermentans P105T, a facultatively anaerobic acidobacterium capable of dissimilatory Fe(III) reduction.</title>
        <authorList>
            <person name="Dedysh S.N."/>
            <person name="Beletsky A.V."/>
            <person name="Kulichevskaya I.S."/>
            <person name="Mardanov A.V."/>
            <person name="Ravin N.V."/>
        </authorList>
    </citation>
    <scope>NUCLEOTIDE SEQUENCE [LARGE SCALE GENOMIC DNA]</scope>
    <source>
        <strain evidence="9 10">P105</strain>
    </source>
</reference>
<dbReference type="GO" id="GO:0030246">
    <property type="term" value="F:carbohydrate binding"/>
    <property type="evidence" value="ECO:0007669"/>
    <property type="project" value="InterPro"/>
</dbReference>
<protein>
    <submittedName>
        <fullName evidence="9">Carboxypeptidase regulatory-like domain-containing protein</fullName>
    </submittedName>
</protein>
<dbReference type="SUPFAM" id="SSF49452">
    <property type="entry name" value="Starch-binding domain-like"/>
    <property type="match status" value="1"/>
</dbReference>
<dbReference type="PANTHER" id="PTHR30069:SF46">
    <property type="entry name" value="OAR PROTEIN"/>
    <property type="match status" value="1"/>
</dbReference>
<dbReference type="Gene3D" id="2.170.130.10">
    <property type="entry name" value="TonB-dependent receptor, plug domain"/>
    <property type="match status" value="1"/>
</dbReference>
<dbReference type="Proteomes" id="UP000593892">
    <property type="component" value="Chromosome"/>
</dbReference>
<evidence type="ECO:0000256" key="5">
    <source>
        <dbReference type="ARBA" id="ARBA00023136"/>
    </source>
</evidence>
<evidence type="ECO:0000259" key="7">
    <source>
        <dbReference type="Pfam" id="PF07715"/>
    </source>
</evidence>
<dbReference type="Pfam" id="PF07715">
    <property type="entry name" value="Plug"/>
    <property type="match status" value="1"/>
</dbReference>
<sequence>MSAIAIWAQSTTQQLSGTVHDASGAVVTTAKVSVLQVDTGQVRNATVNESGNWVVPSIPIGLYEVTVEAPGFKRTTQKNVVVAVNAKPDVETTLEVGSVNDSVTISADSAQVETSSGEVGRLITGQQATNLQLNGRNFTQLLSLIPGVSTTNRSAMDLFGGYGSNMSAQSANGSRTDTFSWNIDGVDNKDNGGGGNNFVNINPDAIAEFKVLTTNYSAEYGQNAGAIINLAMKSGTKDFHGGLYEFVRNDAFDARAFNAITKQKLRFNNFGWNLGGPVYIPGKFNSDRSKLFAFGGMEFKRLRQGAINTWVVPTQTLRNGDFSGLASSAWPKDPNTGAAFPGGIIPDSRISKNMSRLIQNFPAPNFNGSGGNFVFPTTAPNDATQYFIKGDYILSNKNQISVHFLHDYYTNLNNLTSLVTYTRKIPGTNTKAQWTHIANATTVNTFQASFSGNVILQGDFAANPVFLNDYTRAGQGITLPMVYGTNNTIPTVSIAGYNALNASNVNWNNFNRLFNFKDDFSKYLGNHNLKAGILIMRSRKNQDNWPAVNGTITYATGHSNSTGNAMGDALLGNFSQYTEANTNREGWYRFTQIEPYVQDDWKVNSRLTINMGFRYQYMQPQYCALQNCVMWLPQYYDLNKAPKINPANGQILAGSYDPYNGLVLGGTEFPDAAKKRIAQTSDPAVLALFRGIPKETANKYGATWGPRLGFAFDLTGKQKTVLRGGYGVFYERVEGNFLFSAINNPPFISQSDIYDANIENPTGGSRLSYPAAISNAHFPDMKVPRIMNWSFGVQHKVDSMTTLDVAYVGSSAANLARTLNYNQLPAGTLQKNPGVNTNALRPYPGYANINMYVTGSNFIYNSLQTSVKRQMRGGGLLNLAYTWSRAITDASAYNEQPMDSYNFKAERGLASYHRAHVFVFSYIYPLPFWRTGAEWYKKTLGGWQVSGVTTLQTGTPLNLSINPDQAGIGQTSQRPDVVGDWNQGGGQRLQWFNTAAFALPAAGTFGNLGRNVIMGPGVNNWDASLQKFFRFNETTSLQFRAEFYDAPNHMSWWGVGTTMGASNFGQITSATDPRTMQFGLRFNF</sequence>
<gene>
    <name evidence="9" type="ORF">IRI77_36300</name>
</gene>
<keyword evidence="10" id="KW-1185">Reference proteome</keyword>
<dbReference type="Pfam" id="PF25183">
    <property type="entry name" value="OMP_b-brl_4"/>
    <property type="match status" value="1"/>
</dbReference>
<dbReference type="GO" id="GO:0015344">
    <property type="term" value="F:siderophore uptake transmembrane transporter activity"/>
    <property type="evidence" value="ECO:0007669"/>
    <property type="project" value="TreeGrafter"/>
</dbReference>
<keyword evidence="9" id="KW-0121">Carboxypeptidase</keyword>
<organism evidence="9 10">
    <name type="scientific">Paludibaculum fermentans</name>
    <dbReference type="NCBI Taxonomy" id="1473598"/>
    <lineage>
        <taxon>Bacteria</taxon>
        <taxon>Pseudomonadati</taxon>
        <taxon>Acidobacteriota</taxon>
        <taxon>Terriglobia</taxon>
        <taxon>Bryobacterales</taxon>
        <taxon>Bryobacteraceae</taxon>
        <taxon>Paludibaculum</taxon>
    </lineage>
</organism>
<dbReference type="InterPro" id="IPR037066">
    <property type="entry name" value="Plug_dom_sf"/>
</dbReference>
<comment type="subcellular location">
    <subcellularLocation>
        <location evidence="1">Cell outer membrane</location>
        <topology evidence="1">Multi-pass membrane protein</topology>
    </subcellularLocation>
</comment>
<dbReference type="Gene3D" id="2.40.170.20">
    <property type="entry name" value="TonB-dependent receptor, beta-barrel domain"/>
    <property type="match status" value="1"/>
</dbReference>
<dbReference type="InterPro" id="IPR039426">
    <property type="entry name" value="TonB-dep_rcpt-like"/>
</dbReference>
<dbReference type="GO" id="GO:0009279">
    <property type="term" value="C:cell outer membrane"/>
    <property type="evidence" value="ECO:0007669"/>
    <property type="project" value="UniProtKB-SubCell"/>
</dbReference>
<evidence type="ECO:0000313" key="10">
    <source>
        <dbReference type="Proteomes" id="UP000593892"/>
    </source>
</evidence>
<dbReference type="AlphaFoldDB" id="A0A7S7NYS2"/>
<keyword evidence="6" id="KW-0998">Cell outer membrane</keyword>
<dbReference type="GO" id="GO:0004180">
    <property type="term" value="F:carboxypeptidase activity"/>
    <property type="evidence" value="ECO:0007669"/>
    <property type="project" value="UniProtKB-KW"/>
</dbReference>
<feature type="domain" description="TonB-dependent receptor plug" evidence="7">
    <location>
        <begin position="133"/>
        <end position="225"/>
    </location>
</feature>
<dbReference type="EMBL" id="CP063849">
    <property type="protein sequence ID" value="QOY92268.1"/>
    <property type="molecule type" value="Genomic_DNA"/>
</dbReference>
<evidence type="ECO:0000313" key="9">
    <source>
        <dbReference type="EMBL" id="QOY92268.1"/>
    </source>
</evidence>
<keyword evidence="9" id="KW-0378">Hydrolase</keyword>
<evidence type="ECO:0000256" key="3">
    <source>
        <dbReference type="ARBA" id="ARBA00022452"/>
    </source>
</evidence>
<evidence type="ECO:0000256" key="1">
    <source>
        <dbReference type="ARBA" id="ARBA00004571"/>
    </source>
</evidence>
<dbReference type="InterPro" id="IPR013784">
    <property type="entry name" value="Carb-bd-like_fold"/>
</dbReference>
<proteinExistence type="predicted"/>
<keyword evidence="3" id="KW-1134">Transmembrane beta strand</keyword>